<accession>A0A812M478</accession>
<evidence type="ECO:0000313" key="6">
    <source>
        <dbReference type="EMBL" id="CAE7257998.1"/>
    </source>
</evidence>
<keyword evidence="7" id="KW-1185">Reference proteome</keyword>
<evidence type="ECO:0000256" key="1">
    <source>
        <dbReference type="ARBA" id="ARBA00004141"/>
    </source>
</evidence>
<evidence type="ECO:0000313" key="7">
    <source>
        <dbReference type="Proteomes" id="UP000604046"/>
    </source>
</evidence>
<dbReference type="OrthoDB" id="442777at2759"/>
<dbReference type="InterPro" id="IPR007271">
    <property type="entry name" value="Nuc_sug_transpt"/>
</dbReference>
<feature type="transmembrane region" description="Helical" evidence="5">
    <location>
        <begin position="238"/>
        <end position="259"/>
    </location>
</feature>
<evidence type="ECO:0000256" key="5">
    <source>
        <dbReference type="SAM" id="Phobius"/>
    </source>
</evidence>
<protein>
    <submittedName>
        <fullName evidence="6">Uncharacterized protein</fullName>
    </submittedName>
</protein>
<evidence type="ECO:0000256" key="4">
    <source>
        <dbReference type="ARBA" id="ARBA00023136"/>
    </source>
</evidence>
<dbReference type="AlphaFoldDB" id="A0A812M478"/>
<dbReference type="PANTHER" id="PTHR10231">
    <property type="entry name" value="NUCLEOTIDE-SUGAR TRANSMEMBRANE TRANSPORTER"/>
    <property type="match status" value="1"/>
</dbReference>
<dbReference type="GO" id="GO:0000139">
    <property type="term" value="C:Golgi membrane"/>
    <property type="evidence" value="ECO:0007669"/>
    <property type="project" value="InterPro"/>
</dbReference>
<sequence>MPLCRLKHWTAESTTAAVPCASAVEAAKDMGEDHHLPVHTTHTAVAEPAPAVPGESAKAVLIATCVLVDAMAPLLQEQASKSFPGYFMVLAETVTYFFGGLSLAIMQEGVTGMRRCFRPWRYLSFMPASLAFSWAGFLTYPAIKGFGASQFYLLAQLRVAIIAVFMRIASQIQQPVTVWISLLQLVLGMVVLVWYKAGAVAGEVGCHFLPAEALKAGAAPAGSPPAEDVEVETDHMSFVISFAAMLGVIVTSAFGTLYLERQLKSSKKDPLFIQLHQLNAVGLTGALLVTMQSLHKVHSTPEEEVLGGSMIPDLEDISSPSKFLPLRVVLSVGCVVARGVLNGSVLKQLDALTKGLIDVTAIVLCTLIQVVAQGRQTDATAMGLQMLMLLSVLGFVTGRQTAAATVRPEDRPSSTLWPKPRLWPWEIRIQPIPKAL</sequence>
<keyword evidence="2 5" id="KW-0812">Transmembrane</keyword>
<dbReference type="Pfam" id="PF04142">
    <property type="entry name" value="Nuc_sug_transp"/>
    <property type="match status" value="1"/>
</dbReference>
<proteinExistence type="predicted"/>
<comment type="caution">
    <text evidence="6">The sequence shown here is derived from an EMBL/GenBank/DDBJ whole genome shotgun (WGS) entry which is preliminary data.</text>
</comment>
<keyword evidence="4 5" id="KW-0472">Membrane</keyword>
<gene>
    <name evidence="6" type="ORF">SNAT2548_LOCUS13376</name>
</gene>
<feature type="transmembrane region" description="Helical" evidence="5">
    <location>
        <begin position="176"/>
        <end position="195"/>
    </location>
</feature>
<keyword evidence="3 5" id="KW-1133">Transmembrane helix</keyword>
<evidence type="ECO:0000256" key="2">
    <source>
        <dbReference type="ARBA" id="ARBA00022692"/>
    </source>
</evidence>
<feature type="transmembrane region" description="Helical" evidence="5">
    <location>
        <begin position="149"/>
        <end position="169"/>
    </location>
</feature>
<feature type="transmembrane region" description="Helical" evidence="5">
    <location>
        <begin position="83"/>
        <end position="105"/>
    </location>
</feature>
<reference evidence="6" key="1">
    <citation type="submission" date="2021-02" db="EMBL/GenBank/DDBJ databases">
        <authorList>
            <person name="Dougan E. K."/>
            <person name="Rhodes N."/>
            <person name="Thang M."/>
            <person name="Chan C."/>
        </authorList>
    </citation>
    <scope>NUCLEOTIDE SEQUENCE</scope>
</reference>
<name>A0A812M478_9DINO</name>
<dbReference type="Proteomes" id="UP000604046">
    <property type="component" value="Unassembled WGS sequence"/>
</dbReference>
<organism evidence="6 7">
    <name type="scientific">Symbiodinium natans</name>
    <dbReference type="NCBI Taxonomy" id="878477"/>
    <lineage>
        <taxon>Eukaryota</taxon>
        <taxon>Sar</taxon>
        <taxon>Alveolata</taxon>
        <taxon>Dinophyceae</taxon>
        <taxon>Suessiales</taxon>
        <taxon>Symbiodiniaceae</taxon>
        <taxon>Symbiodinium</taxon>
    </lineage>
</organism>
<dbReference type="GO" id="GO:0015165">
    <property type="term" value="F:pyrimidine nucleotide-sugar transmembrane transporter activity"/>
    <property type="evidence" value="ECO:0007669"/>
    <property type="project" value="InterPro"/>
</dbReference>
<evidence type="ECO:0000256" key="3">
    <source>
        <dbReference type="ARBA" id="ARBA00022989"/>
    </source>
</evidence>
<feature type="transmembrane region" description="Helical" evidence="5">
    <location>
        <begin position="125"/>
        <end position="143"/>
    </location>
</feature>
<dbReference type="EMBL" id="CAJNDS010001402">
    <property type="protein sequence ID" value="CAE7257998.1"/>
    <property type="molecule type" value="Genomic_DNA"/>
</dbReference>
<comment type="subcellular location">
    <subcellularLocation>
        <location evidence="1">Membrane</location>
        <topology evidence="1">Multi-pass membrane protein</topology>
    </subcellularLocation>
</comment>